<protein>
    <submittedName>
        <fullName evidence="1">Uncharacterized protein</fullName>
    </submittedName>
</protein>
<evidence type="ECO:0000313" key="2">
    <source>
        <dbReference type="Proteomes" id="UP001056120"/>
    </source>
</evidence>
<dbReference type="Proteomes" id="UP001056120">
    <property type="component" value="Linkage Group LG02"/>
</dbReference>
<organism evidence="1 2">
    <name type="scientific">Smallanthus sonchifolius</name>
    <dbReference type="NCBI Taxonomy" id="185202"/>
    <lineage>
        <taxon>Eukaryota</taxon>
        <taxon>Viridiplantae</taxon>
        <taxon>Streptophyta</taxon>
        <taxon>Embryophyta</taxon>
        <taxon>Tracheophyta</taxon>
        <taxon>Spermatophyta</taxon>
        <taxon>Magnoliopsida</taxon>
        <taxon>eudicotyledons</taxon>
        <taxon>Gunneridae</taxon>
        <taxon>Pentapetalae</taxon>
        <taxon>asterids</taxon>
        <taxon>campanulids</taxon>
        <taxon>Asterales</taxon>
        <taxon>Asteraceae</taxon>
        <taxon>Asteroideae</taxon>
        <taxon>Heliantheae alliance</taxon>
        <taxon>Millerieae</taxon>
        <taxon>Smallanthus</taxon>
    </lineage>
</organism>
<reference evidence="1 2" key="2">
    <citation type="journal article" date="2022" name="Mol. Ecol. Resour.">
        <title>The genomes of chicory, endive, great burdock and yacon provide insights into Asteraceae paleo-polyploidization history and plant inulin production.</title>
        <authorList>
            <person name="Fan W."/>
            <person name="Wang S."/>
            <person name="Wang H."/>
            <person name="Wang A."/>
            <person name="Jiang F."/>
            <person name="Liu H."/>
            <person name="Zhao H."/>
            <person name="Xu D."/>
            <person name="Zhang Y."/>
        </authorList>
    </citation>
    <scope>NUCLEOTIDE SEQUENCE [LARGE SCALE GENOMIC DNA]</scope>
    <source>
        <strain evidence="2">cv. Yunnan</strain>
        <tissue evidence="1">Leaves</tissue>
    </source>
</reference>
<keyword evidence="2" id="KW-1185">Reference proteome</keyword>
<accession>A0ACB9JUX5</accession>
<gene>
    <name evidence="1" type="ORF">L1987_05273</name>
</gene>
<sequence length="100" mass="11450">MQDNVLRKGINPRTRAQQLHEFIQYKGISHYNEEEAKNHTSLPCPGELLVEEHHSNYGEPWAGVEMCSNFLHSLLKLPLNHGFLRSVVGPFGWGYISFTT</sequence>
<reference evidence="2" key="1">
    <citation type="journal article" date="2022" name="Mol. Ecol. Resour.">
        <title>The genomes of chicory, endive, great burdock and yacon provide insights into Asteraceae palaeo-polyploidization history and plant inulin production.</title>
        <authorList>
            <person name="Fan W."/>
            <person name="Wang S."/>
            <person name="Wang H."/>
            <person name="Wang A."/>
            <person name="Jiang F."/>
            <person name="Liu H."/>
            <person name="Zhao H."/>
            <person name="Xu D."/>
            <person name="Zhang Y."/>
        </authorList>
    </citation>
    <scope>NUCLEOTIDE SEQUENCE [LARGE SCALE GENOMIC DNA]</scope>
    <source>
        <strain evidence="2">cv. Yunnan</strain>
    </source>
</reference>
<name>A0ACB9JUX5_9ASTR</name>
<comment type="caution">
    <text evidence="1">The sequence shown here is derived from an EMBL/GenBank/DDBJ whole genome shotgun (WGS) entry which is preliminary data.</text>
</comment>
<evidence type="ECO:0000313" key="1">
    <source>
        <dbReference type="EMBL" id="KAI3823830.1"/>
    </source>
</evidence>
<proteinExistence type="predicted"/>
<dbReference type="EMBL" id="CM042019">
    <property type="protein sequence ID" value="KAI3823830.1"/>
    <property type="molecule type" value="Genomic_DNA"/>
</dbReference>